<keyword evidence="1" id="KW-0808">Transferase</keyword>
<gene>
    <name evidence="1" type="ORF">LX80_02804</name>
</gene>
<dbReference type="InterPro" id="IPR035996">
    <property type="entry name" value="4pyrrol_Methylase_sf"/>
</dbReference>
<evidence type="ECO:0000313" key="2">
    <source>
        <dbReference type="Proteomes" id="UP000249720"/>
    </source>
</evidence>
<dbReference type="InterPro" id="IPR014776">
    <property type="entry name" value="4pyrrole_Mease_sub2"/>
</dbReference>
<dbReference type="SUPFAM" id="SSF53790">
    <property type="entry name" value="Tetrapyrrole methylase"/>
    <property type="match status" value="1"/>
</dbReference>
<sequence length="233" mass="26078">MKPGKVFLIPAPLYDNALTALPLYLLPAIQQCQAFFVENEKTTRRYFKLLWKEMVIDDYAWFTIHKAEGDVLAHFKQLLLQGKNIGIVSEAGCPGIADPGQILVATAQQLKATVHPLVGPNSIILALMASGMNGQQFAFEGYLPIDTIERKQKLKTLEQLSKQHNSTQIFIETPYRNQALLQDILQVCKANTLLCVAVDVTAPTEQIITQTIAEWKQTQLPLHKRPAIFLLQA</sequence>
<dbReference type="PANTHER" id="PTHR46111:SF2">
    <property type="entry name" value="SAM-DEPENDENT METHYLTRANSFERASE"/>
    <property type="match status" value="1"/>
</dbReference>
<evidence type="ECO:0000313" key="1">
    <source>
        <dbReference type="EMBL" id="PZX59464.1"/>
    </source>
</evidence>
<dbReference type="OrthoDB" id="9809084at2"/>
<dbReference type="GO" id="GO:0008168">
    <property type="term" value="F:methyltransferase activity"/>
    <property type="evidence" value="ECO:0007669"/>
    <property type="project" value="UniProtKB-KW"/>
</dbReference>
<organism evidence="1 2">
    <name type="scientific">Hydrotalea sandarakina</name>
    <dbReference type="NCBI Taxonomy" id="1004304"/>
    <lineage>
        <taxon>Bacteria</taxon>
        <taxon>Pseudomonadati</taxon>
        <taxon>Bacteroidota</taxon>
        <taxon>Chitinophagia</taxon>
        <taxon>Chitinophagales</taxon>
        <taxon>Chitinophagaceae</taxon>
        <taxon>Hydrotalea</taxon>
    </lineage>
</organism>
<reference evidence="1 2" key="1">
    <citation type="submission" date="2018-06" db="EMBL/GenBank/DDBJ databases">
        <title>Genomic Encyclopedia of Archaeal and Bacterial Type Strains, Phase II (KMG-II): from individual species to whole genera.</title>
        <authorList>
            <person name="Goeker M."/>
        </authorList>
    </citation>
    <scope>NUCLEOTIDE SEQUENCE [LARGE SCALE GENOMIC DNA]</scope>
    <source>
        <strain evidence="1 2">DSM 23241</strain>
    </source>
</reference>
<dbReference type="EMBL" id="QKZV01000014">
    <property type="protein sequence ID" value="PZX59464.1"/>
    <property type="molecule type" value="Genomic_DNA"/>
</dbReference>
<dbReference type="CDD" id="cd11649">
    <property type="entry name" value="RsmI_like"/>
    <property type="match status" value="1"/>
</dbReference>
<dbReference type="RefSeq" id="WP_111297280.1">
    <property type="nucleotide sequence ID" value="NZ_QKZV01000014.1"/>
</dbReference>
<dbReference type="PANTHER" id="PTHR46111">
    <property type="entry name" value="RIBOSOMAL RNA SMALL SUBUNIT METHYLTRANSFERASE I"/>
    <property type="match status" value="1"/>
</dbReference>
<dbReference type="GO" id="GO:0032259">
    <property type="term" value="P:methylation"/>
    <property type="evidence" value="ECO:0007669"/>
    <property type="project" value="UniProtKB-KW"/>
</dbReference>
<proteinExistence type="predicted"/>
<accession>A0A2W7RGD1</accession>
<dbReference type="PIRSF" id="PIRSF005917">
    <property type="entry name" value="MTase_YraL"/>
    <property type="match status" value="1"/>
</dbReference>
<dbReference type="Gene3D" id="3.30.950.10">
    <property type="entry name" value="Methyltransferase, Cobalt-precorrin-4 Transmethylase, Domain 2"/>
    <property type="match status" value="1"/>
</dbReference>
<keyword evidence="1" id="KW-0489">Methyltransferase</keyword>
<name>A0A2W7RGD1_9BACT</name>
<protein>
    <submittedName>
        <fullName evidence="1">16S rRNA (Cytidine1402-2'-O)-methyltransferase</fullName>
    </submittedName>
</protein>
<dbReference type="Gene3D" id="3.40.1010.10">
    <property type="entry name" value="Cobalt-precorrin-4 Transmethylase, Domain 1"/>
    <property type="match status" value="1"/>
</dbReference>
<dbReference type="AlphaFoldDB" id="A0A2W7RGD1"/>
<keyword evidence="2" id="KW-1185">Reference proteome</keyword>
<dbReference type="Proteomes" id="UP000249720">
    <property type="component" value="Unassembled WGS sequence"/>
</dbReference>
<dbReference type="InterPro" id="IPR008189">
    <property type="entry name" value="rRNA_ssu_MeTfrase_I"/>
</dbReference>
<dbReference type="InterPro" id="IPR014777">
    <property type="entry name" value="4pyrrole_Mease_sub1"/>
</dbReference>
<comment type="caution">
    <text evidence="1">The sequence shown here is derived from an EMBL/GenBank/DDBJ whole genome shotgun (WGS) entry which is preliminary data.</text>
</comment>